<evidence type="ECO:0000313" key="3">
    <source>
        <dbReference type="EMBL" id="TYA92347.1"/>
    </source>
</evidence>
<dbReference type="OrthoDB" id="981626at2"/>
<evidence type="ECO:0000313" key="4">
    <source>
        <dbReference type="Proteomes" id="UP000323930"/>
    </source>
</evidence>
<protein>
    <submittedName>
        <fullName evidence="3">Thioredoxin family protein</fullName>
    </submittedName>
</protein>
<name>A0A5D0JCQ0_9FLAO</name>
<keyword evidence="1 2" id="KW-0732">Signal</keyword>
<dbReference type="InterPro" id="IPR051099">
    <property type="entry name" value="AGR/TXD"/>
</dbReference>
<dbReference type="PANTHER" id="PTHR15337">
    <property type="entry name" value="ANTERIOR GRADIENT PROTEIN-RELATED"/>
    <property type="match status" value="1"/>
</dbReference>
<dbReference type="EMBL" id="VSDQ01000163">
    <property type="protein sequence ID" value="TYA92347.1"/>
    <property type="molecule type" value="Genomic_DNA"/>
</dbReference>
<proteinExistence type="predicted"/>
<evidence type="ECO:0000256" key="1">
    <source>
        <dbReference type="ARBA" id="ARBA00022729"/>
    </source>
</evidence>
<dbReference type="InterPro" id="IPR036249">
    <property type="entry name" value="Thioredoxin-like_sf"/>
</dbReference>
<organism evidence="3 4">
    <name type="scientific">Seonamhaeicola marinus</name>
    <dbReference type="NCBI Taxonomy" id="1912246"/>
    <lineage>
        <taxon>Bacteria</taxon>
        <taxon>Pseudomonadati</taxon>
        <taxon>Bacteroidota</taxon>
        <taxon>Flavobacteriia</taxon>
        <taxon>Flavobacteriales</taxon>
        <taxon>Flavobacteriaceae</taxon>
    </lineage>
</organism>
<evidence type="ECO:0000256" key="2">
    <source>
        <dbReference type="SAM" id="SignalP"/>
    </source>
</evidence>
<dbReference type="Pfam" id="PF13899">
    <property type="entry name" value="Thioredoxin_7"/>
    <property type="match status" value="1"/>
</dbReference>
<feature type="signal peptide" evidence="2">
    <location>
        <begin position="1"/>
        <end position="20"/>
    </location>
</feature>
<feature type="chain" id="PRO_5022973070" evidence="2">
    <location>
        <begin position="21"/>
        <end position="156"/>
    </location>
</feature>
<dbReference type="PANTHER" id="PTHR15337:SF11">
    <property type="entry name" value="THIOREDOXIN DOMAIN-CONTAINING PROTEIN"/>
    <property type="match status" value="1"/>
</dbReference>
<sequence>MKKVILTLLIAILFACNLDAQQRVKWHTDVNQALEIAFKEDKKVMLFFTGSDWCGWCKRLQKEVFHTDDFEKWSSKVVLVELDFPKRTPQDQNTRNQNLYLQSIFKVRGYPSVHFVKPEKKPDGKTNLQSLGSTGYVNGGASAWLNVANSIVNRSI</sequence>
<dbReference type="Proteomes" id="UP000323930">
    <property type="component" value="Unassembled WGS sequence"/>
</dbReference>
<keyword evidence="4" id="KW-1185">Reference proteome</keyword>
<dbReference type="PROSITE" id="PS51257">
    <property type="entry name" value="PROKAR_LIPOPROTEIN"/>
    <property type="match status" value="1"/>
</dbReference>
<accession>A0A5D0JCQ0</accession>
<reference evidence="3 4" key="1">
    <citation type="submission" date="2019-08" db="EMBL/GenBank/DDBJ databases">
        <title>Seonamhaeicola sediminis sp. nov., isolated from marine sediment.</title>
        <authorList>
            <person name="Cao W.R."/>
        </authorList>
    </citation>
    <scope>NUCLEOTIDE SEQUENCE [LARGE SCALE GENOMIC DNA]</scope>
    <source>
        <strain evidence="3 4">B011</strain>
    </source>
</reference>
<dbReference type="AlphaFoldDB" id="A0A5D0JCQ0"/>
<dbReference type="Gene3D" id="3.40.30.10">
    <property type="entry name" value="Glutaredoxin"/>
    <property type="match status" value="1"/>
</dbReference>
<gene>
    <name evidence="3" type="ORF">FUA24_02625</name>
</gene>
<comment type="caution">
    <text evidence="3">The sequence shown here is derived from an EMBL/GenBank/DDBJ whole genome shotgun (WGS) entry which is preliminary data.</text>
</comment>
<dbReference type="RefSeq" id="WP_148539953.1">
    <property type="nucleotide sequence ID" value="NZ_VSDQ01000163.1"/>
</dbReference>
<dbReference type="SUPFAM" id="SSF52833">
    <property type="entry name" value="Thioredoxin-like"/>
    <property type="match status" value="1"/>
</dbReference>